<sequence length="258" mass="28700">MKNPFAVFLLGFILLFPVTGRAESILLVADSWCPYNCSEGTAAPGYLIEIATEALALSNVSVSYEEMNWTRAIYQVKTGKAQALVGAVLAEVPDFVFPRHWLGIAPNAYFTLKNSLWKPTDKDAFANIRLGVTRDYDYGGELQPWIDTHKDTPLVQEAQGTDALGTNLQKLLYGRIDVLVDEKMTVMLKAHEMGMERQIRLAGVDPVRPAEDRVYIAFSPAVARSPEYAAALDRGVEVMRKNGRLAAILKKYGIDDWE</sequence>
<dbReference type="PANTHER" id="PTHR35936">
    <property type="entry name" value="MEMBRANE-BOUND LYTIC MUREIN TRANSGLYCOSYLASE F"/>
    <property type="match status" value="1"/>
</dbReference>
<comment type="caution">
    <text evidence="1">The sequence shown here is derived from an EMBL/GenBank/DDBJ whole genome shotgun (WGS) entry which is preliminary data.</text>
</comment>
<dbReference type="RefSeq" id="WP_174405239.1">
    <property type="nucleotide sequence ID" value="NZ_BLVO01000013.1"/>
</dbReference>
<dbReference type="EMBL" id="BLVO01000013">
    <property type="protein sequence ID" value="GFM33593.1"/>
    <property type="molecule type" value="Genomic_DNA"/>
</dbReference>
<name>A0A7J0BIJ3_9BACT</name>
<keyword evidence="2" id="KW-1185">Reference proteome</keyword>
<gene>
    <name evidence="1" type="ORF">DSM101010T_19580</name>
</gene>
<dbReference type="Gene3D" id="3.40.190.10">
    <property type="entry name" value="Periplasmic binding protein-like II"/>
    <property type="match status" value="2"/>
</dbReference>
<evidence type="ECO:0000313" key="2">
    <source>
        <dbReference type="Proteomes" id="UP000503840"/>
    </source>
</evidence>
<proteinExistence type="predicted"/>
<dbReference type="AlphaFoldDB" id="A0A7J0BIJ3"/>
<dbReference type="SUPFAM" id="SSF53850">
    <property type="entry name" value="Periplasmic binding protein-like II"/>
    <property type="match status" value="1"/>
</dbReference>
<accession>A0A7J0BIJ3</accession>
<dbReference type="PANTHER" id="PTHR35936:SF25">
    <property type="entry name" value="ABC TRANSPORTER SUBSTRATE-BINDING PROTEIN"/>
    <property type="match status" value="1"/>
</dbReference>
<organism evidence="1 2">
    <name type="scientific">Desulfovibrio subterraneus</name>
    <dbReference type="NCBI Taxonomy" id="2718620"/>
    <lineage>
        <taxon>Bacteria</taxon>
        <taxon>Pseudomonadati</taxon>
        <taxon>Thermodesulfobacteriota</taxon>
        <taxon>Desulfovibrionia</taxon>
        <taxon>Desulfovibrionales</taxon>
        <taxon>Desulfovibrionaceae</taxon>
        <taxon>Desulfovibrio</taxon>
    </lineage>
</organism>
<dbReference type="Proteomes" id="UP000503840">
    <property type="component" value="Unassembled WGS sequence"/>
</dbReference>
<protein>
    <recommendedName>
        <fullName evidence="3">Solute-binding protein family 3/N-terminal domain-containing protein</fullName>
    </recommendedName>
</protein>
<reference evidence="1 2" key="1">
    <citation type="submission" date="2020-05" db="EMBL/GenBank/DDBJ databases">
        <title>Draft genome sequence of Desulfovibrio sp. strain HN2T.</title>
        <authorList>
            <person name="Ueno A."/>
            <person name="Tamazawa S."/>
            <person name="Tamamura S."/>
            <person name="Murakami T."/>
            <person name="Kiyama T."/>
            <person name="Inomata H."/>
            <person name="Amano Y."/>
            <person name="Miyakawa K."/>
            <person name="Tamaki H."/>
            <person name="Naganuma T."/>
            <person name="Kaneko K."/>
        </authorList>
    </citation>
    <scope>NUCLEOTIDE SEQUENCE [LARGE SCALE GENOMIC DNA]</scope>
    <source>
        <strain evidence="1 2">HN2</strain>
    </source>
</reference>
<evidence type="ECO:0000313" key="1">
    <source>
        <dbReference type="EMBL" id="GFM33593.1"/>
    </source>
</evidence>
<evidence type="ECO:0008006" key="3">
    <source>
        <dbReference type="Google" id="ProtNLM"/>
    </source>
</evidence>